<evidence type="ECO:0000256" key="7">
    <source>
        <dbReference type="ARBA" id="ARBA00022801"/>
    </source>
</evidence>
<organism evidence="15 16">
    <name type="scientific">Polynucleobacter meluiroseus</name>
    <dbReference type="NCBI Taxonomy" id="1938814"/>
    <lineage>
        <taxon>Bacteria</taxon>
        <taxon>Pseudomonadati</taxon>
        <taxon>Pseudomonadota</taxon>
        <taxon>Betaproteobacteria</taxon>
        <taxon>Burkholderiales</taxon>
        <taxon>Burkholderiaceae</taxon>
        <taxon>Polynucleobacter</taxon>
    </lineage>
</organism>
<dbReference type="Gene3D" id="3.30.420.10">
    <property type="entry name" value="Ribonuclease H-like superfamily/Ribonuclease H"/>
    <property type="match status" value="1"/>
</dbReference>
<dbReference type="PANTHER" id="PTHR30194">
    <property type="entry name" value="CROSSOVER JUNCTION ENDODEOXYRIBONUCLEASE RUVC"/>
    <property type="match status" value="1"/>
</dbReference>
<keyword evidence="9 13" id="KW-0238">DNA-binding</keyword>
<dbReference type="NCBIfam" id="TIGR00228">
    <property type="entry name" value="ruvC"/>
    <property type="match status" value="1"/>
</dbReference>
<evidence type="ECO:0000256" key="6">
    <source>
        <dbReference type="ARBA" id="ARBA00022763"/>
    </source>
</evidence>
<dbReference type="EC" id="3.1.21.10" evidence="13 14"/>
<evidence type="ECO:0000256" key="12">
    <source>
        <dbReference type="ARBA" id="ARBA00029354"/>
    </source>
</evidence>
<evidence type="ECO:0000256" key="11">
    <source>
        <dbReference type="ARBA" id="ARBA00023204"/>
    </source>
</evidence>
<dbReference type="HAMAP" id="MF_00034">
    <property type="entry name" value="RuvC"/>
    <property type="match status" value="1"/>
</dbReference>
<keyword evidence="7 13" id="KW-0378">Hydrolase</keyword>
<feature type="binding site" evidence="13">
    <location>
        <position position="143"/>
    </location>
    <ligand>
        <name>Mg(2+)</name>
        <dbReference type="ChEBI" id="CHEBI:18420"/>
        <label>1</label>
    </ligand>
</feature>
<dbReference type="InterPro" id="IPR020563">
    <property type="entry name" value="X-over_junc_endoDNase_Mg_BS"/>
</dbReference>
<dbReference type="GO" id="GO:0048476">
    <property type="term" value="C:Holliday junction resolvase complex"/>
    <property type="evidence" value="ECO:0007669"/>
    <property type="project" value="UniProtKB-UniRule"/>
</dbReference>
<evidence type="ECO:0000256" key="13">
    <source>
        <dbReference type="HAMAP-Rule" id="MF_00034"/>
    </source>
</evidence>
<evidence type="ECO:0000256" key="8">
    <source>
        <dbReference type="ARBA" id="ARBA00022842"/>
    </source>
</evidence>
<dbReference type="OrthoDB" id="9805499at2"/>
<keyword evidence="8 13" id="KW-0460">Magnesium</keyword>
<keyword evidence="11 13" id="KW-0234">DNA repair</keyword>
<feature type="active site" evidence="13">
    <location>
        <position position="71"/>
    </location>
</feature>
<dbReference type="AlphaFoldDB" id="A0A240E073"/>
<keyword evidence="2 13" id="KW-0963">Cytoplasm</keyword>
<sequence>MALTRWIGIDPGLRTTGFGVIDVDGQKLTYIASGTIESGDPAKGLPERLGALYAGVKEVLETYHPQAAAIEEVFLNVNPRSTLMLGQARGAVIAALVSEKLPVAEYSALRVKQSIVGTGRATKPQVQEMVKRLLRLNRAPGTDASDALGVAICAAHHAQMPQALSAALTLTKRSK</sequence>
<dbReference type="PANTHER" id="PTHR30194:SF3">
    <property type="entry name" value="CROSSOVER JUNCTION ENDODEOXYRIBONUCLEASE RUVC"/>
    <property type="match status" value="1"/>
</dbReference>
<dbReference type="EMBL" id="OANS01000001">
    <property type="protein sequence ID" value="SNX27876.1"/>
    <property type="molecule type" value="Genomic_DNA"/>
</dbReference>
<dbReference type="InterPro" id="IPR036397">
    <property type="entry name" value="RNaseH_sf"/>
</dbReference>
<comment type="cofactor">
    <cofactor evidence="13">
        <name>Mg(2+)</name>
        <dbReference type="ChEBI" id="CHEBI:18420"/>
    </cofactor>
    <text evidence="13">Binds 2 Mg(2+) ion per subunit.</text>
</comment>
<keyword evidence="10 13" id="KW-0233">DNA recombination</keyword>
<evidence type="ECO:0000256" key="3">
    <source>
        <dbReference type="ARBA" id="ARBA00022722"/>
    </source>
</evidence>
<evidence type="ECO:0000256" key="4">
    <source>
        <dbReference type="ARBA" id="ARBA00022723"/>
    </source>
</evidence>
<comment type="catalytic activity">
    <reaction evidence="12 13">
        <text>Endonucleolytic cleavage at a junction such as a reciprocal single-stranded crossover between two homologous DNA duplexes (Holliday junction).</text>
        <dbReference type="EC" id="3.1.21.10"/>
    </reaction>
</comment>
<keyword evidence="6 13" id="KW-0227">DNA damage</keyword>
<dbReference type="GO" id="GO:0000287">
    <property type="term" value="F:magnesium ion binding"/>
    <property type="evidence" value="ECO:0007669"/>
    <property type="project" value="UniProtKB-UniRule"/>
</dbReference>
<feature type="binding site" evidence="13">
    <location>
        <position position="10"/>
    </location>
    <ligand>
        <name>Mg(2+)</name>
        <dbReference type="ChEBI" id="CHEBI:18420"/>
        <label>1</label>
    </ligand>
</feature>
<dbReference type="PRINTS" id="PR00696">
    <property type="entry name" value="RSOLVASERUVC"/>
</dbReference>
<evidence type="ECO:0000256" key="1">
    <source>
        <dbReference type="ARBA" id="ARBA00009518"/>
    </source>
</evidence>
<dbReference type="InterPro" id="IPR002176">
    <property type="entry name" value="X-over_junc_endoDNase_RuvC"/>
</dbReference>
<protein>
    <recommendedName>
        <fullName evidence="13 14">Crossover junction endodeoxyribonuclease RuvC</fullName>
        <ecNumber evidence="13 14">3.1.21.10</ecNumber>
    </recommendedName>
    <alternativeName>
        <fullName evidence="13">Holliday junction nuclease RuvC</fullName>
    </alternativeName>
    <alternativeName>
        <fullName evidence="13">Holliday junction resolvase RuvC</fullName>
    </alternativeName>
</protein>
<dbReference type="GO" id="GO:0008821">
    <property type="term" value="F:crossover junction DNA endonuclease activity"/>
    <property type="evidence" value="ECO:0007669"/>
    <property type="project" value="UniProtKB-UniRule"/>
</dbReference>
<name>A0A240E073_9BURK</name>
<evidence type="ECO:0000256" key="5">
    <source>
        <dbReference type="ARBA" id="ARBA00022759"/>
    </source>
</evidence>
<dbReference type="GO" id="GO:0005737">
    <property type="term" value="C:cytoplasm"/>
    <property type="evidence" value="ECO:0007669"/>
    <property type="project" value="UniProtKB-SubCell"/>
</dbReference>
<keyword evidence="3 13" id="KW-0540">Nuclease</keyword>
<dbReference type="GO" id="GO:0006310">
    <property type="term" value="P:DNA recombination"/>
    <property type="evidence" value="ECO:0007669"/>
    <property type="project" value="UniProtKB-UniRule"/>
</dbReference>
<dbReference type="Pfam" id="PF02075">
    <property type="entry name" value="RuvC"/>
    <property type="match status" value="1"/>
</dbReference>
<dbReference type="Proteomes" id="UP000218069">
    <property type="component" value="Unassembled WGS sequence"/>
</dbReference>
<dbReference type="GO" id="GO:0006281">
    <property type="term" value="P:DNA repair"/>
    <property type="evidence" value="ECO:0007669"/>
    <property type="project" value="UniProtKB-UniRule"/>
</dbReference>
<comment type="subunit">
    <text evidence="13">Homodimer which binds Holliday junction (HJ) DNA. The HJ becomes 2-fold symmetrical on binding to RuvC with unstacked arms; it has a different conformation from HJ DNA in complex with RuvA. In the full resolvosome a probable DNA-RuvA(4)-RuvB(12)-RuvC(2) complex forms which resolves the HJ.</text>
</comment>
<keyword evidence="4 13" id="KW-0479">Metal-binding</keyword>
<dbReference type="SUPFAM" id="SSF53098">
    <property type="entry name" value="Ribonuclease H-like"/>
    <property type="match status" value="1"/>
</dbReference>
<comment type="subcellular location">
    <subcellularLocation>
        <location evidence="13">Cytoplasm</location>
    </subcellularLocation>
</comment>
<dbReference type="PROSITE" id="PS01321">
    <property type="entry name" value="RUVC"/>
    <property type="match status" value="1"/>
</dbReference>
<dbReference type="CDD" id="cd16962">
    <property type="entry name" value="RuvC"/>
    <property type="match status" value="1"/>
</dbReference>
<dbReference type="GO" id="GO:0003677">
    <property type="term" value="F:DNA binding"/>
    <property type="evidence" value="ECO:0007669"/>
    <property type="project" value="UniProtKB-KW"/>
</dbReference>
<dbReference type="RefSeq" id="WP_096671993.1">
    <property type="nucleotide sequence ID" value="NZ_OANS01000001.1"/>
</dbReference>
<gene>
    <name evidence="13" type="primary">ruvC</name>
    <name evidence="15" type="ORF">SAMN06295945_0194</name>
</gene>
<evidence type="ECO:0000256" key="14">
    <source>
        <dbReference type="NCBIfam" id="TIGR00228"/>
    </source>
</evidence>
<comment type="similarity">
    <text evidence="1 13">Belongs to the RuvC family.</text>
</comment>
<feature type="active site" evidence="13">
    <location>
        <position position="143"/>
    </location>
</feature>
<keyword evidence="16" id="KW-1185">Reference proteome</keyword>
<accession>A0A240E073</accession>
<feature type="active site" evidence="13">
    <location>
        <position position="10"/>
    </location>
</feature>
<feature type="binding site" evidence="13">
    <location>
        <position position="71"/>
    </location>
    <ligand>
        <name>Mg(2+)</name>
        <dbReference type="ChEBI" id="CHEBI:18420"/>
        <label>2</label>
    </ligand>
</feature>
<reference evidence="16" key="1">
    <citation type="submission" date="2017-08" db="EMBL/GenBank/DDBJ databases">
        <authorList>
            <person name="Varghese N."/>
            <person name="Submissions S."/>
        </authorList>
    </citation>
    <scope>NUCLEOTIDE SEQUENCE [LARGE SCALE GENOMIC DNA]</scope>
    <source>
        <strain evidence="16">AP-Melu-1000-B4</strain>
    </source>
</reference>
<evidence type="ECO:0000313" key="15">
    <source>
        <dbReference type="EMBL" id="SNX27876.1"/>
    </source>
</evidence>
<evidence type="ECO:0000256" key="9">
    <source>
        <dbReference type="ARBA" id="ARBA00023125"/>
    </source>
</evidence>
<dbReference type="FunFam" id="3.30.420.10:FF:000002">
    <property type="entry name" value="Crossover junction endodeoxyribonuclease RuvC"/>
    <property type="match status" value="1"/>
</dbReference>
<evidence type="ECO:0000256" key="2">
    <source>
        <dbReference type="ARBA" id="ARBA00022490"/>
    </source>
</evidence>
<comment type="function">
    <text evidence="13">The RuvA-RuvB-RuvC complex processes Holliday junction (HJ) DNA during genetic recombination and DNA repair. Endonuclease that resolves HJ intermediates. Cleaves cruciform DNA by making single-stranded nicks across the HJ at symmetrical positions within the homologous arms, yielding a 5'-phosphate and a 3'-hydroxyl group; requires a central core of homology in the junction. The consensus cleavage sequence is 5'-(A/T)TT(C/G)-3'. Cleavage occurs on the 3'-side of the TT dinucleotide at the point of strand exchange. HJ branch migration catalyzed by RuvA-RuvB allows RuvC to scan DNA until it finds its consensus sequence, where it cleaves and resolves the cruciform DNA.</text>
</comment>
<keyword evidence="5 13" id="KW-0255">Endonuclease</keyword>
<proteinExistence type="inferred from homology"/>
<evidence type="ECO:0000256" key="10">
    <source>
        <dbReference type="ARBA" id="ARBA00023172"/>
    </source>
</evidence>
<dbReference type="InterPro" id="IPR012337">
    <property type="entry name" value="RNaseH-like_sf"/>
</dbReference>
<evidence type="ECO:0000313" key="16">
    <source>
        <dbReference type="Proteomes" id="UP000218069"/>
    </source>
</evidence>